<dbReference type="InterPro" id="IPR003808">
    <property type="entry name" value="Fe-S_metab-assoc_dom"/>
</dbReference>
<gene>
    <name evidence="3" type="primary">sufE</name>
    <name evidence="3" type="ORF">Pla110_10740</name>
</gene>
<name>A0A518CJG1_9PLAN</name>
<proteinExistence type="inferred from homology"/>
<evidence type="ECO:0000259" key="2">
    <source>
        <dbReference type="Pfam" id="PF02657"/>
    </source>
</evidence>
<dbReference type="EMBL" id="CP036281">
    <property type="protein sequence ID" value="QDU79366.1"/>
    <property type="molecule type" value="Genomic_DNA"/>
</dbReference>
<sequence length="144" mass="16441">MSTVTLEEIYEDFEDLSDWEARCDYLIDLGFELPDFPVEEKTEENRVHGCQSMVWLTAELNKEQQPPVMAIQADSDAMIVKGLIGVILAIYSNRPPEEVIKTDVEEIFAKLGLTRHLSPARRNGLFGMVKRIRQLAIEQLSEES</sequence>
<dbReference type="KEGG" id="plon:Pla110_10740"/>
<evidence type="ECO:0000313" key="3">
    <source>
        <dbReference type="EMBL" id="QDU79366.1"/>
    </source>
</evidence>
<dbReference type="OrthoDB" id="9799320at2"/>
<comment type="similarity">
    <text evidence="1">Belongs to the SufE family.</text>
</comment>
<evidence type="ECO:0000256" key="1">
    <source>
        <dbReference type="ARBA" id="ARBA00010282"/>
    </source>
</evidence>
<protein>
    <submittedName>
        <fullName evidence="3">Cysteine desulfuration protein SufE</fullName>
    </submittedName>
</protein>
<accession>A0A518CJG1</accession>
<dbReference type="SUPFAM" id="SSF82649">
    <property type="entry name" value="SufE/NifU"/>
    <property type="match status" value="1"/>
</dbReference>
<dbReference type="Proteomes" id="UP000317178">
    <property type="component" value="Chromosome"/>
</dbReference>
<dbReference type="Pfam" id="PF02657">
    <property type="entry name" value="SufE"/>
    <property type="match status" value="1"/>
</dbReference>
<dbReference type="RefSeq" id="WP_144993917.1">
    <property type="nucleotide sequence ID" value="NZ_CP036281.1"/>
</dbReference>
<organism evidence="3 4">
    <name type="scientific">Polystyrenella longa</name>
    <dbReference type="NCBI Taxonomy" id="2528007"/>
    <lineage>
        <taxon>Bacteria</taxon>
        <taxon>Pseudomonadati</taxon>
        <taxon>Planctomycetota</taxon>
        <taxon>Planctomycetia</taxon>
        <taxon>Planctomycetales</taxon>
        <taxon>Planctomycetaceae</taxon>
        <taxon>Polystyrenella</taxon>
    </lineage>
</organism>
<dbReference type="AlphaFoldDB" id="A0A518CJG1"/>
<dbReference type="PANTHER" id="PTHR43597:SF5">
    <property type="entry name" value="SUFE-LIKE PROTEIN 2, CHLOROPLASTIC"/>
    <property type="match status" value="1"/>
</dbReference>
<evidence type="ECO:0000313" key="4">
    <source>
        <dbReference type="Proteomes" id="UP000317178"/>
    </source>
</evidence>
<dbReference type="PANTHER" id="PTHR43597">
    <property type="entry name" value="SULFUR ACCEPTOR PROTEIN CSDE"/>
    <property type="match status" value="1"/>
</dbReference>
<feature type="domain" description="Fe-S metabolism associated" evidence="2">
    <location>
        <begin position="11"/>
        <end position="134"/>
    </location>
</feature>
<keyword evidence="4" id="KW-1185">Reference proteome</keyword>
<reference evidence="3 4" key="1">
    <citation type="submission" date="2019-02" db="EMBL/GenBank/DDBJ databases">
        <title>Deep-cultivation of Planctomycetes and their phenomic and genomic characterization uncovers novel biology.</title>
        <authorList>
            <person name="Wiegand S."/>
            <person name="Jogler M."/>
            <person name="Boedeker C."/>
            <person name="Pinto D."/>
            <person name="Vollmers J."/>
            <person name="Rivas-Marin E."/>
            <person name="Kohn T."/>
            <person name="Peeters S.H."/>
            <person name="Heuer A."/>
            <person name="Rast P."/>
            <person name="Oberbeckmann S."/>
            <person name="Bunk B."/>
            <person name="Jeske O."/>
            <person name="Meyerdierks A."/>
            <person name="Storesund J.E."/>
            <person name="Kallscheuer N."/>
            <person name="Luecker S."/>
            <person name="Lage O.M."/>
            <person name="Pohl T."/>
            <person name="Merkel B.J."/>
            <person name="Hornburger P."/>
            <person name="Mueller R.-W."/>
            <person name="Bruemmer F."/>
            <person name="Labrenz M."/>
            <person name="Spormann A.M."/>
            <person name="Op den Camp H."/>
            <person name="Overmann J."/>
            <person name="Amann R."/>
            <person name="Jetten M.S.M."/>
            <person name="Mascher T."/>
            <person name="Medema M.H."/>
            <person name="Devos D.P."/>
            <person name="Kaster A.-K."/>
            <person name="Ovreas L."/>
            <person name="Rohde M."/>
            <person name="Galperin M.Y."/>
            <person name="Jogler C."/>
        </authorList>
    </citation>
    <scope>NUCLEOTIDE SEQUENCE [LARGE SCALE GENOMIC DNA]</scope>
    <source>
        <strain evidence="3 4">Pla110</strain>
    </source>
</reference>
<dbReference type="Gene3D" id="3.90.1010.10">
    <property type="match status" value="1"/>
</dbReference>